<protein>
    <submittedName>
        <fullName evidence="3">SseB family protein</fullName>
    </submittedName>
</protein>
<feature type="domain" description="SseB protein N-terminal" evidence="2">
    <location>
        <begin position="246"/>
        <end position="347"/>
    </location>
</feature>
<sequence length="355" mass="37061">MALFSRRPKKSDDDPSAEALASAADDPRSPDAETAAETAAPAEQVPHVSISMSTYGQPRSRVGATAGAEQAAPAPTPTADVPAHLAAATAEASTRIETVPGLRDNVLLRDALAVLPEKAQPTELINVARQLLQGHVYIRVQGDARELLAQGKGLPTSMVTYKDEKYMLVYSGGAALQDAVRADGDAGTSALAQPTIGLLRQVVSGLMGGIAVDQASRPGSALLPKALLEKALADIDPELRIKSLLAAPRTPEIVERVVDALTVAPLWIAARKTETGQVGIAELRAPDGTRMLELFSHPLELLALGRGDQPVKVAAAQLATALRADPGLAGVVVDPAGPWLRLRRDQLHPLLAIGA</sequence>
<feature type="compositionally biased region" description="Low complexity" evidence="1">
    <location>
        <begin position="64"/>
        <end position="79"/>
    </location>
</feature>
<evidence type="ECO:0000259" key="2">
    <source>
        <dbReference type="Pfam" id="PF07179"/>
    </source>
</evidence>
<feature type="compositionally biased region" description="Low complexity" evidence="1">
    <location>
        <begin position="32"/>
        <end position="43"/>
    </location>
</feature>
<gene>
    <name evidence="3" type="ORF">F6B40_02830</name>
</gene>
<dbReference type="Proteomes" id="UP000326838">
    <property type="component" value="Unassembled WGS sequence"/>
</dbReference>
<accession>A0A5N0TJX8</accession>
<evidence type="ECO:0000313" key="3">
    <source>
        <dbReference type="EMBL" id="KAA9135473.1"/>
    </source>
</evidence>
<dbReference type="AlphaFoldDB" id="A0A5N0TJX8"/>
<keyword evidence="4" id="KW-1185">Reference proteome</keyword>
<organism evidence="3 4">
    <name type="scientific">Microbacterium caowuchunii</name>
    <dbReference type="NCBI Taxonomy" id="2614638"/>
    <lineage>
        <taxon>Bacteria</taxon>
        <taxon>Bacillati</taxon>
        <taxon>Actinomycetota</taxon>
        <taxon>Actinomycetes</taxon>
        <taxon>Micrococcales</taxon>
        <taxon>Microbacteriaceae</taxon>
        <taxon>Microbacterium</taxon>
    </lineage>
</organism>
<evidence type="ECO:0000256" key="1">
    <source>
        <dbReference type="SAM" id="MobiDB-lite"/>
    </source>
</evidence>
<dbReference type="EMBL" id="VYUY01000005">
    <property type="protein sequence ID" value="KAA9135473.1"/>
    <property type="molecule type" value="Genomic_DNA"/>
</dbReference>
<name>A0A5N0TJX8_9MICO</name>
<comment type="caution">
    <text evidence="3">The sequence shown here is derived from an EMBL/GenBank/DDBJ whole genome shotgun (WGS) entry which is preliminary data.</text>
</comment>
<dbReference type="RefSeq" id="WP_150892013.1">
    <property type="nucleotide sequence ID" value="NZ_VYUY01000005.1"/>
</dbReference>
<dbReference type="InterPro" id="IPR009839">
    <property type="entry name" value="SseB_N"/>
</dbReference>
<evidence type="ECO:0000313" key="4">
    <source>
        <dbReference type="Proteomes" id="UP000326838"/>
    </source>
</evidence>
<proteinExistence type="predicted"/>
<feature type="region of interest" description="Disordered" evidence="1">
    <location>
        <begin position="1"/>
        <end position="79"/>
    </location>
</feature>
<reference evidence="4" key="1">
    <citation type="submission" date="2019-09" db="EMBL/GenBank/DDBJ databases">
        <title>Mumia zhuanghuii sp. nov. isolated from the intestinal contents of plateau pika (Ochotona curzoniae) in the Qinghai-Tibet plateau of China.</title>
        <authorList>
            <person name="Tian Z."/>
        </authorList>
    </citation>
    <scope>NUCLEOTIDE SEQUENCE [LARGE SCALE GENOMIC DNA]</scope>
    <source>
        <strain evidence="4">L-033</strain>
    </source>
</reference>
<dbReference type="Pfam" id="PF07179">
    <property type="entry name" value="SseB"/>
    <property type="match status" value="1"/>
</dbReference>